<dbReference type="AlphaFoldDB" id="A0A9N9CA22"/>
<name>A0A9N9CA22_9GLOM</name>
<organism evidence="2 3">
    <name type="scientific">Paraglomus brasilianum</name>
    <dbReference type="NCBI Taxonomy" id="144538"/>
    <lineage>
        <taxon>Eukaryota</taxon>
        <taxon>Fungi</taxon>
        <taxon>Fungi incertae sedis</taxon>
        <taxon>Mucoromycota</taxon>
        <taxon>Glomeromycotina</taxon>
        <taxon>Glomeromycetes</taxon>
        <taxon>Paraglomerales</taxon>
        <taxon>Paraglomeraceae</taxon>
        <taxon>Paraglomus</taxon>
    </lineage>
</organism>
<reference evidence="2" key="1">
    <citation type="submission" date="2021-06" db="EMBL/GenBank/DDBJ databases">
        <authorList>
            <person name="Kallberg Y."/>
            <person name="Tangrot J."/>
            <person name="Rosling A."/>
        </authorList>
    </citation>
    <scope>NUCLEOTIDE SEQUENCE</scope>
    <source>
        <strain evidence="2">BR232B</strain>
    </source>
</reference>
<dbReference type="PANTHER" id="PTHR35871:SF1">
    <property type="entry name" value="CXC1-LIKE CYSTEINE CLUSTER ASSOCIATED WITH KDZ TRANSPOSASES DOMAIN-CONTAINING PROTEIN"/>
    <property type="match status" value="1"/>
</dbReference>
<gene>
    <name evidence="2" type="ORF">PBRASI_LOCUS7159</name>
</gene>
<dbReference type="PANTHER" id="PTHR35871">
    <property type="entry name" value="EXPRESSED PROTEIN"/>
    <property type="match status" value="1"/>
</dbReference>
<evidence type="ECO:0000256" key="1">
    <source>
        <dbReference type="SAM" id="MobiDB-lite"/>
    </source>
</evidence>
<dbReference type="Proteomes" id="UP000789739">
    <property type="component" value="Unassembled WGS sequence"/>
</dbReference>
<proteinExistence type="predicted"/>
<feature type="compositionally biased region" description="Polar residues" evidence="1">
    <location>
        <begin position="1"/>
        <end position="18"/>
    </location>
</feature>
<protein>
    <submittedName>
        <fullName evidence="2">5606_t:CDS:1</fullName>
    </submittedName>
</protein>
<feature type="region of interest" description="Disordered" evidence="1">
    <location>
        <begin position="1"/>
        <end position="20"/>
    </location>
</feature>
<evidence type="ECO:0000313" key="3">
    <source>
        <dbReference type="Proteomes" id="UP000789739"/>
    </source>
</evidence>
<evidence type="ECO:0000313" key="2">
    <source>
        <dbReference type="EMBL" id="CAG8591710.1"/>
    </source>
</evidence>
<sequence length="350" mass="41927">MRKQQQESNDGQKQNSENGEIIIWSAEDFQEFEDVEKRFELVWKEDALRNKRVYYDSTSRATQWRKRKAEEELKRHAHSFAKIDTFFQPLTLISSPALVSTSEFTSPLPSSFFSDLQACLEDLSNRCKILKSNNSYDTYEYIQLLSLHQYYQLCLNGMGKMNASLQVAKDFWGKGDYMSRCIRTWGNYFLLNGKLPVYQQGKHTKIECLLDSEEFVNQCQKWLRQQKPEFRLSKELKNYIEETVFPKMTGYIKKDTISEETCRKYMHIWGYKYDEKRKDVFYDGHECPDVVQYRKEWLKRMFNYKQLMKDYNGEMLDEIIEPQLQPDEKEHVIITHDESHFYANEGQKKL</sequence>
<keyword evidence="3" id="KW-1185">Reference proteome</keyword>
<accession>A0A9N9CA22</accession>
<comment type="caution">
    <text evidence="2">The sequence shown here is derived from an EMBL/GenBank/DDBJ whole genome shotgun (WGS) entry which is preliminary data.</text>
</comment>
<dbReference type="EMBL" id="CAJVPI010001054">
    <property type="protein sequence ID" value="CAG8591710.1"/>
    <property type="molecule type" value="Genomic_DNA"/>
</dbReference>
<dbReference type="OrthoDB" id="2379008at2759"/>